<keyword evidence="1" id="KW-0812">Transmembrane</keyword>
<accession>A0AAD3T389</accession>
<dbReference type="AlphaFoldDB" id="A0AAD3T389"/>
<protein>
    <submittedName>
        <fullName evidence="2">Uncharacterized protein</fullName>
    </submittedName>
</protein>
<organism evidence="2 3">
    <name type="scientific">Nepenthes gracilis</name>
    <name type="common">Slender pitcher plant</name>
    <dbReference type="NCBI Taxonomy" id="150966"/>
    <lineage>
        <taxon>Eukaryota</taxon>
        <taxon>Viridiplantae</taxon>
        <taxon>Streptophyta</taxon>
        <taxon>Embryophyta</taxon>
        <taxon>Tracheophyta</taxon>
        <taxon>Spermatophyta</taxon>
        <taxon>Magnoliopsida</taxon>
        <taxon>eudicotyledons</taxon>
        <taxon>Gunneridae</taxon>
        <taxon>Pentapetalae</taxon>
        <taxon>Caryophyllales</taxon>
        <taxon>Nepenthaceae</taxon>
        <taxon>Nepenthes</taxon>
    </lineage>
</organism>
<dbReference type="EMBL" id="BSYO01000025">
    <property type="protein sequence ID" value="GMH22818.1"/>
    <property type="molecule type" value="Genomic_DNA"/>
</dbReference>
<keyword evidence="1" id="KW-0472">Membrane</keyword>
<dbReference type="Proteomes" id="UP001279734">
    <property type="component" value="Unassembled WGS sequence"/>
</dbReference>
<evidence type="ECO:0000313" key="3">
    <source>
        <dbReference type="Proteomes" id="UP001279734"/>
    </source>
</evidence>
<evidence type="ECO:0000256" key="1">
    <source>
        <dbReference type="SAM" id="Phobius"/>
    </source>
</evidence>
<gene>
    <name evidence="2" type="ORF">Nepgr_024661</name>
</gene>
<keyword evidence="3" id="KW-1185">Reference proteome</keyword>
<feature type="transmembrane region" description="Helical" evidence="1">
    <location>
        <begin position="59"/>
        <end position="79"/>
    </location>
</feature>
<keyword evidence="1" id="KW-1133">Transmembrane helix</keyword>
<proteinExistence type="predicted"/>
<name>A0AAD3T389_NEPGR</name>
<evidence type="ECO:0000313" key="2">
    <source>
        <dbReference type="EMBL" id="GMH22818.1"/>
    </source>
</evidence>
<reference evidence="2" key="1">
    <citation type="submission" date="2023-05" db="EMBL/GenBank/DDBJ databases">
        <title>Nepenthes gracilis genome sequencing.</title>
        <authorList>
            <person name="Fukushima K."/>
        </authorList>
    </citation>
    <scope>NUCLEOTIDE SEQUENCE</scope>
    <source>
        <strain evidence="2">SING2019-196</strain>
    </source>
</reference>
<sequence>MHWTPSLAPEGVRNLKGVGDWLLHQPLLELPFTACFPELPQIDFGYSQFVLPGVSCSLYLPKLTTVTLFGTLSLSGLLFSSMANSRRA</sequence>
<comment type="caution">
    <text evidence="2">The sequence shown here is derived from an EMBL/GenBank/DDBJ whole genome shotgun (WGS) entry which is preliminary data.</text>
</comment>